<dbReference type="Proteomes" id="UP000789572">
    <property type="component" value="Unassembled WGS sequence"/>
</dbReference>
<reference evidence="2" key="1">
    <citation type="submission" date="2021-06" db="EMBL/GenBank/DDBJ databases">
        <authorList>
            <person name="Kallberg Y."/>
            <person name="Tangrot J."/>
            <person name="Rosling A."/>
        </authorList>
    </citation>
    <scope>NUCLEOTIDE SEQUENCE</scope>
    <source>
        <strain evidence="2">IA702</strain>
    </source>
</reference>
<dbReference type="InterPro" id="IPR003618">
    <property type="entry name" value="TFIIS_cen_dom"/>
</dbReference>
<dbReference type="GO" id="GO:0006351">
    <property type="term" value="P:DNA-templated transcription"/>
    <property type="evidence" value="ECO:0007669"/>
    <property type="project" value="InterPro"/>
</dbReference>
<comment type="caution">
    <text evidence="2">The sequence shown here is derived from an EMBL/GenBank/DDBJ whole genome shotgun (WGS) entry which is preliminary data.</text>
</comment>
<evidence type="ECO:0000313" key="2">
    <source>
        <dbReference type="EMBL" id="CAG8598751.1"/>
    </source>
</evidence>
<proteinExistence type="predicted"/>
<dbReference type="AlphaFoldDB" id="A0A9N9CCS5"/>
<name>A0A9N9CCS5_9GLOM</name>
<keyword evidence="3" id="KW-1185">Reference proteome</keyword>
<accession>A0A9N9CCS5</accession>
<evidence type="ECO:0000259" key="1">
    <source>
        <dbReference type="PROSITE" id="PS51321"/>
    </source>
</evidence>
<dbReference type="OrthoDB" id="44867at2759"/>
<protein>
    <submittedName>
        <fullName evidence="2">7709_t:CDS:1</fullName>
    </submittedName>
</protein>
<dbReference type="Pfam" id="PF07500">
    <property type="entry name" value="TFIIS_M"/>
    <property type="match status" value="1"/>
</dbReference>
<dbReference type="InterPro" id="IPR036575">
    <property type="entry name" value="TFIIS_cen_dom_sf"/>
</dbReference>
<feature type="non-terminal residue" evidence="2">
    <location>
        <position position="59"/>
    </location>
</feature>
<evidence type="ECO:0000313" key="3">
    <source>
        <dbReference type="Proteomes" id="UP000789572"/>
    </source>
</evidence>
<gene>
    <name evidence="2" type="ORF">POCULU_LOCUS7353</name>
</gene>
<dbReference type="PROSITE" id="PS51321">
    <property type="entry name" value="TFIIS_CENTRAL"/>
    <property type="match status" value="1"/>
</dbReference>
<feature type="domain" description="TFIIS central" evidence="1">
    <location>
        <begin position="1"/>
        <end position="51"/>
    </location>
</feature>
<dbReference type="SUPFAM" id="SSF46942">
    <property type="entry name" value="Elongation factor TFIIS domain 2"/>
    <property type="match status" value="1"/>
</dbReference>
<dbReference type="EMBL" id="CAJVPJ010001638">
    <property type="protein sequence ID" value="CAG8598751.1"/>
    <property type="molecule type" value="Genomic_DNA"/>
</dbReference>
<dbReference type="Gene3D" id="1.10.472.30">
    <property type="entry name" value="Transcription elongation factor S-II, central domain"/>
    <property type="match status" value="1"/>
</dbReference>
<organism evidence="2 3">
    <name type="scientific">Paraglomus occultum</name>
    <dbReference type="NCBI Taxonomy" id="144539"/>
    <lineage>
        <taxon>Eukaryota</taxon>
        <taxon>Fungi</taxon>
        <taxon>Fungi incertae sedis</taxon>
        <taxon>Mucoromycota</taxon>
        <taxon>Glomeromycotina</taxon>
        <taxon>Glomeromycetes</taxon>
        <taxon>Paraglomerales</taxon>
        <taxon>Paraglomeraceae</taxon>
        <taxon>Paraglomus</taxon>
    </lineage>
</organism>
<sequence>LRTKVINRNISVEEFARMSAEEMASPKRRRTNELLRKHALDKTVVTSESNPIKATEPGV</sequence>